<feature type="signal peptide" evidence="2">
    <location>
        <begin position="1"/>
        <end position="20"/>
    </location>
</feature>
<gene>
    <name evidence="3" type="ORF">BDP81DRAFT_76526</name>
</gene>
<accession>A0AAI9ZLE8</accession>
<dbReference type="GeneID" id="85481117"/>
<evidence type="ECO:0000256" key="2">
    <source>
        <dbReference type="SAM" id="SignalP"/>
    </source>
</evidence>
<sequence length="120" mass="13292">MIFISILMNLRCLLFRHCTSFVTSLTASPRVLQSGHAYTKHGYGPTWSLPDGIGLLLTANTYLHYRQHEEQTPGNRPSASKVSQQARTEAGSPLTVRAVNGHIRRCSTPIAGRWPEHPGI</sequence>
<evidence type="ECO:0000313" key="4">
    <source>
        <dbReference type="Proteomes" id="UP001243989"/>
    </source>
</evidence>
<protein>
    <recommendedName>
        <fullName evidence="5">Secreted protein</fullName>
    </recommendedName>
</protein>
<evidence type="ECO:0000313" key="3">
    <source>
        <dbReference type="EMBL" id="KAK1625720.1"/>
    </source>
</evidence>
<organism evidence="3 4">
    <name type="scientific">Colletotrichum phormii</name>
    <dbReference type="NCBI Taxonomy" id="359342"/>
    <lineage>
        <taxon>Eukaryota</taxon>
        <taxon>Fungi</taxon>
        <taxon>Dikarya</taxon>
        <taxon>Ascomycota</taxon>
        <taxon>Pezizomycotina</taxon>
        <taxon>Sordariomycetes</taxon>
        <taxon>Hypocreomycetidae</taxon>
        <taxon>Glomerellales</taxon>
        <taxon>Glomerellaceae</taxon>
        <taxon>Colletotrichum</taxon>
        <taxon>Colletotrichum acutatum species complex</taxon>
    </lineage>
</organism>
<feature type="compositionally biased region" description="Polar residues" evidence="1">
    <location>
        <begin position="72"/>
        <end position="87"/>
    </location>
</feature>
<proteinExistence type="predicted"/>
<feature type="chain" id="PRO_5042535942" description="Secreted protein" evidence="2">
    <location>
        <begin position="21"/>
        <end position="120"/>
    </location>
</feature>
<dbReference type="EMBL" id="JAHMHQ010000019">
    <property type="protein sequence ID" value="KAK1625720.1"/>
    <property type="molecule type" value="Genomic_DNA"/>
</dbReference>
<keyword evidence="4" id="KW-1185">Reference proteome</keyword>
<name>A0AAI9ZLE8_9PEZI</name>
<dbReference type="Proteomes" id="UP001243989">
    <property type="component" value="Unassembled WGS sequence"/>
</dbReference>
<feature type="region of interest" description="Disordered" evidence="1">
    <location>
        <begin position="67"/>
        <end position="95"/>
    </location>
</feature>
<keyword evidence="2" id="KW-0732">Signal</keyword>
<reference evidence="3" key="1">
    <citation type="submission" date="2021-06" db="EMBL/GenBank/DDBJ databases">
        <title>Comparative genomics, transcriptomics and evolutionary studies reveal genomic signatures of adaptation to plant cell wall in hemibiotrophic fungi.</title>
        <authorList>
            <consortium name="DOE Joint Genome Institute"/>
            <person name="Baroncelli R."/>
            <person name="Diaz J.F."/>
            <person name="Benocci T."/>
            <person name="Peng M."/>
            <person name="Battaglia E."/>
            <person name="Haridas S."/>
            <person name="Andreopoulos W."/>
            <person name="Labutti K."/>
            <person name="Pangilinan J."/>
            <person name="Floch G.L."/>
            <person name="Makela M.R."/>
            <person name="Henrissat B."/>
            <person name="Grigoriev I.V."/>
            <person name="Crouch J.A."/>
            <person name="De Vries R.P."/>
            <person name="Sukno S.A."/>
            <person name="Thon M.R."/>
        </authorList>
    </citation>
    <scope>NUCLEOTIDE SEQUENCE</scope>
    <source>
        <strain evidence="3">CBS 102054</strain>
    </source>
</reference>
<evidence type="ECO:0000256" key="1">
    <source>
        <dbReference type="SAM" id="MobiDB-lite"/>
    </source>
</evidence>
<dbReference type="RefSeq" id="XP_060441715.1">
    <property type="nucleotide sequence ID" value="XM_060596255.1"/>
</dbReference>
<dbReference type="AlphaFoldDB" id="A0AAI9ZLE8"/>
<evidence type="ECO:0008006" key="5">
    <source>
        <dbReference type="Google" id="ProtNLM"/>
    </source>
</evidence>
<comment type="caution">
    <text evidence="3">The sequence shown here is derived from an EMBL/GenBank/DDBJ whole genome shotgun (WGS) entry which is preliminary data.</text>
</comment>